<keyword evidence="5 16" id="KW-0456">Lyase</keyword>
<dbReference type="FunFam" id="1.20.1090.10:FF:000015">
    <property type="entry name" value="3-dehydroquinate synthase protein"/>
    <property type="match status" value="1"/>
</dbReference>
<evidence type="ECO:0000256" key="7">
    <source>
        <dbReference type="ARBA" id="ARBA00024060"/>
    </source>
</evidence>
<dbReference type="EMBL" id="JAUFSA010000001">
    <property type="protein sequence ID" value="MDP7733709.1"/>
    <property type="molecule type" value="Genomic_DNA"/>
</dbReference>
<evidence type="ECO:0000256" key="1">
    <source>
        <dbReference type="ARBA" id="ARBA00001911"/>
    </source>
</evidence>
<evidence type="ECO:0000256" key="6">
    <source>
        <dbReference type="ARBA" id="ARBA00023993"/>
    </source>
</evidence>
<dbReference type="Gene3D" id="1.20.1090.10">
    <property type="entry name" value="Dehydroquinate synthase-like - alpha domain"/>
    <property type="match status" value="1"/>
</dbReference>
<reference evidence="16" key="1">
    <citation type="submission" date="2023-06" db="EMBL/GenBank/DDBJ databases">
        <title>Identification of two novel mycobacterium reveal diversities and complexities of Mycobacterium gordonae clade.</title>
        <authorList>
            <person name="Matsumoto Y."/>
            <person name="Nakamura S."/>
            <person name="Motooka D."/>
            <person name="Fukushima K."/>
        </authorList>
    </citation>
    <scope>NUCLEOTIDE SEQUENCE</scope>
    <source>
        <strain evidence="16">TY812</strain>
    </source>
</reference>
<dbReference type="Gene3D" id="3.40.50.1970">
    <property type="match status" value="1"/>
</dbReference>
<comment type="catalytic activity">
    <reaction evidence="6">
        <text>D-sedoheptulose 7-phosphate = 2-epi-5-epi-valiolone + phosphate</text>
        <dbReference type="Rhea" id="RHEA:44184"/>
        <dbReference type="ChEBI" id="CHEBI:43474"/>
        <dbReference type="ChEBI" id="CHEBI:57483"/>
        <dbReference type="ChEBI" id="CHEBI:84187"/>
        <dbReference type="EC" id="4.2.3.152"/>
    </reaction>
</comment>
<dbReference type="InterPro" id="IPR056179">
    <property type="entry name" value="DHQS_C"/>
</dbReference>
<evidence type="ECO:0000256" key="13">
    <source>
        <dbReference type="ARBA" id="ARBA00069994"/>
    </source>
</evidence>
<feature type="domain" description="3-dehydroquinate synthase C-terminal" evidence="15">
    <location>
        <begin position="195"/>
        <end position="337"/>
    </location>
</feature>
<comment type="function">
    <text evidence="10">Catalyzes the conversion of sedoheptulose 7-phosphate to demethyl-4-deoxygadusol (DDG). Involved in the synthesis of the mycosporine-like amino acid shinorine, a natural sunscreen compound that protects the cell against UV radiation.</text>
</comment>
<organism evidence="16 17">
    <name type="scientific">Mycobacterium paragordonae</name>
    <dbReference type="NCBI Taxonomy" id="1389713"/>
    <lineage>
        <taxon>Bacteria</taxon>
        <taxon>Bacillati</taxon>
        <taxon>Actinomycetota</taxon>
        <taxon>Actinomycetes</taxon>
        <taxon>Mycobacteriales</taxon>
        <taxon>Mycobacteriaceae</taxon>
        <taxon>Mycobacterium</taxon>
    </lineage>
</organism>
<dbReference type="AlphaFoldDB" id="A0A4R5WTF6"/>
<evidence type="ECO:0000313" key="17">
    <source>
        <dbReference type="Proteomes" id="UP001229081"/>
    </source>
</evidence>
<keyword evidence="4" id="KW-0520">NAD</keyword>
<evidence type="ECO:0000256" key="4">
    <source>
        <dbReference type="ARBA" id="ARBA00023027"/>
    </source>
</evidence>
<comment type="caution">
    <text evidence="16">The sequence shown here is derived from an EMBL/GenBank/DDBJ whole genome shotgun (WGS) entry which is preliminary data.</text>
</comment>
<gene>
    <name evidence="16" type="ORF">QXL92_02920</name>
</gene>
<evidence type="ECO:0000256" key="5">
    <source>
        <dbReference type="ARBA" id="ARBA00023239"/>
    </source>
</evidence>
<evidence type="ECO:0000259" key="15">
    <source>
        <dbReference type="Pfam" id="PF24621"/>
    </source>
</evidence>
<dbReference type="InterPro" id="IPR050071">
    <property type="entry name" value="Dehydroquinate_synthase"/>
</dbReference>
<sequence length="408" mass="44985">MSNLQARVTAGDRAFHVEGYERIEYDLLYVDGVFAPENTELADSYRPYGRALAVVDDTVYGIYGEVMQSYFDHHGIELTVIPVQIRETAKSLETYEQIVSRFDAFGLVRTEPVLVVGGGLTTDVAGFACASYRRNTPYIRIPTTLIGLIDASVSIKVAVNHGKHKNRLGAYHASEKVLLDFSFLKTLPEDQVRNGMAELIKIAVVGNAEIFQLLEDHGADLLRTRFGHLDGTPELRAVGDRLTYQAIATMLDLEAPNLHEIDLDRVIAFGHTWSPTLELTPPIPFFHGHAINIDMALSTTLAEQRGHLSVSDRDRILSVMSALGLALDSEHLTAELLERATSAILKTRDGLLRAAIPDPIGRCRFLNDVTVGELADTLLLHKKICLEFPRAGDGVDVFAVPASEATRR</sequence>
<dbReference type="FunFam" id="3.40.50.1970:FF:000018">
    <property type="entry name" value="Related to 2-epi-5-epi-valiolone synthase"/>
    <property type="match status" value="1"/>
</dbReference>
<feature type="domain" description="3-dehydroquinate synthase N-terminal" evidence="14">
    <location>
        <begin position="83"/>
        <end position="193"/>
    </location>
</feature>
<dbReference type="PANTHER" id="PTHR43622">
    <property type="entry name" value="3-DEHYDROQUINATE SYNTHASE"/>
    <property type="match status" value="1"/>
</dbReference>
<dbReference type="GO" id="GO:0003856">
    <property type="term" value="F:3-dehydroquinate synthase activity"/>
    <property type="evidence" value="ECO:0007669"/>
    <property type="project" value="TreeGrafter"/>
</dbReference>
<comment type="similarity">
    <text evidence="11">Belongs to the sugar phosphate cyclases superfamily. DDGS family.</text>
</comment>
<evidence type="ECO:0000256" key="8">
    <source>
        <dbReference type="ARBA" id="ARBA00024092"/>
    </source>
</evidence>
<name>A0A4R5WTF6_9MYCO</name>
<comment type="catalytic activity">
    <reaction evidence="9">
        <text>D-sedoheptulose 7-phosphate = (R)-demethyl-4-deoxygadusol + phosphate + H2O + H(+)</text>
        <dbReference type="Rhea" id="RHEA:49560"/>
        <dbReference type="ChEBI" id="CHEBI:15377"/>
        <dbReference type="ChEBI" id="CHEBI:15378"/>
        <dbReference type="ChEBI" id="CHEBI:43474"/>
        <dbReference type="ChEBI" id="CHEBI:57483"/>
        <dbReference type="ChEBI" id="CHEBI:132139"/>
        <dbReference type="EC" id="4.2.3.154"/>
    </reaction>
</comment>
<evidence type="ECO:0000256" key="11">
    <source>
        <dbReference type="ARBA" id="ARBA00061526"/>
    </source>
</evidence>
<keyword evidence="3" id="KW-0547">Nucleotide-binding</keyword>
<evidence type="ECO:0000256" key="12">
    <source>
        <dbReference type="ARBA" id="ARBA00066895"/>
    </source>
</evidence>
<protein>
    <recommendedName>
        <fullName evidence="8">2-epi-5-epi-valiolone synthase</fullName>
        <ecNumber evidence="7">4.2.3.152</ecNumber>
        <ecNumber evidence="12">4.2.3.154</ecNumber>
    </recommendedName>
    <alternativeName>
        <fullName evidence="13">Demethyl-4-deoxygadusol synthase</fullName>
    </alternativeName>
</protein>
<proteinExistence type="inferred from homology"/>
<comment type="cofactor">
    <cofactor evidence="1">
        <name>NAD(+)</name>
        <dbReference type="ChEBI" id="CHEBI:57540"/>
    </cofactor>
</comment>
<evidence type="ECO:0000256" key="3">
    <source>
        <dbReference type="ARBA" id="ARBA00022741"/>
    </source>
</evidence>
<accession>A0A4R5WTF6</accession>
<keyword evidence="2" id="KW-0479">Metal-binding</keyword>
<evidence type="ECO:0000256" key="10">
    <source>
        <dbReference type="ARBA" id="ARBA00059468"/>
    </source>
</evidence>
<evidence type="ECO:0000259" key="14">
    <source>
        <dbReference type="Pfam" id="PF01761"/>
    </source>
</evidence>
<dbReference type="Pfam" id="PF24621">
    <property type="entry name" value="DHQS_C"/>
    <property type="match status" value="1"/>
</dbReference>
<evidence type="ECO:0000256" key="2">
    <source>
        <dbReference type="ARBA" id="ARBA00022723"/>
    </source>
</evidence>
<dbReference type="EC" id="4.2.3.154" evidence="12"/>
<dbReference type="CDD" id="cd08199">
    <property type="entry name" value="EEVS"/>
    <property type="match status" value="1"/>
</dbReference>
<evidence type="ECO:0000313" key="16">
    <source>
        <dbReference type="EMBL" id="MDP7733709.1"/>
    </source>
</evidence>
<dbReference type="Proteomes" id="UP001229081">
    <property type="component" value="Unassembled WGS sequence"/>
</dbReference>
<dbReference type="GO" id="GO:0017000">
    <property type="term" value="P:antibiotic biosynthetic process"/>
    <property type="evidence" value="ECO:0007669"/>
    <property type="project" value="InterPro"/>
</dbReference>
<dbReference type="RefSeq" id="WP_065044450.1">
    <property type="nucleotide sequence ID" value="NZ_JAUFSA010000001.1"/>
</dbReference>
<evidence type="ECO:0000256" key="9">
    <source>
        <dbReference type="ARBA" id="ARBA00052271"/>
    </source>
</evidence>
<dbReference type="EC" id="4.2.3.152" evidence="7"/>
<dbReference type="PANTHER" id="PTHR43622:SF3">
    <property type="entry name" value="2-EPI-5-EPI-VALIOLONE SYNTHASE"/>
    <property type="match status" value="1"/>
</dbReference>
<dbReference type="SUPFAM" id="SSF56796">
    <property type="entry name" value="Dehydroquinate synthase-like"/>
    <property type="match status" value="1"/>
</dbReference>
<dbReference type="Pfam" id="PF01761">
    <property type="entry name" value="DHQ_synthase"/>
    <property type="match status" value="1"/>
</dbReference>
<dbReference type="InterPro" id="IPR030960">
    <property type="entry name" value="DHQS/DOIS_N"/>
</dbReference>
<dbReference type="GO" id="GO:0046872">
    <property type="term" value="F:metal ion binding"/>
    <property type="evidence" value="ECO:0007669"/>
    <property type="project" value="UniProtKB-KW"/>
</dbReference>
<dbReference type="GO" id="GO:0000166">
    <property type="term" value="F:nucleotide binding"/>
    <property type="evidence" value="ECO:0007669"/>
    <property type="project" value="UniProtKB-KW"/>
</dbReference>
<dbReference type="InterPro" id="IPR035872">
    <property type="entry name" value="EEVS-like"/>
</dbReference>